<gene>
    <name evidence="2" type="ORF">FZC85_16905</name>
</gene>
<feature type="domain" description="GIY-YIG" evidence="1">
    <location>
        <begin position="18"/>
        <end position="99"/>
    </location>
</feature>
<evidence type="ECO:0000313" key="3">
    <source>
        <dbReference type="Proteomes" id="UP000324269"/>
    </source>
</evidence>
<dbReference type="InterPro" id="IPR000305">
    <property type="entry name" value="GIY-YIG_endonuc"/>
</dbReference>
<dbReference type="InterPro" id="IPR035901">
    <property type="entry name" value="GIY-YIG_endonuc_sf"/>
</dbReference>
<comment type="caution">
    <text evidence="2">The sequence shown here is derived from an EMBL/GenBank/DDBJ whole genome shotgun (WGS) entry which is preliminary data.</text>
</comment>
<dbReference type="AlphaFoldDB" id="A0A5D4TRR1"/>
<dbReference type="Gene3D" id="3.40.1440.10">
    <property type="entry name" value="GIY-YIG endonuclease"/>
    <property type="match status" value="1"/>
</dbReference>
<dbReference type="InterPro" id="IPR055009">
    <property type="entry name" value="MrpR_N_CB"/>
</dbReference>
<organism evidence="2 3">
    <name type="scientific">Rossellomorea aquimaris</name>
    <dbReference type="NCBI Taxonomy" id="189382"/>
    <lineage>
        <taxon>Bacteria</taxon>
        <taxon>Bacillati</taxon>
        <taxon>Bacillota</taxon>
        <taxon>Bacilli</taxon>
        <taxon>Bacillales</taxon>
        <taxon>Bacillaceae</taxon>
        <taxon>Rossellomorea</taxon>
    </lineage>
</organism>
<evidence type="ECO:0000259" key="1">
    <source>
        <dbReference type="PROSITE" id="PS50164"/>
    </source>
</evidence>
<name>A0A5D4TRR1_9BACI</name>
<dbReference type="EMBL" id="VTEZ01000005">
    <property type="protein sequence ID" value="TYS83671.1"/>
    <property type="molecule type" value="Genomic_DNA"/>
</dbReference>
<protein>
    <recommendedName>
        <fullName evidence="1">GIY-YIG domain-containing protein</fullName>
    </recommendedName>
</protein>
<proteinExistence type="predicted"/>
<evidence type="ECO:0000313" key="2">
    <source>
        <dbReference type="EMBL" id="TYS83671.1"/>
    </source>
</evidence>
<dbReference type="SUPFAM" id="SSF82771">
    <property type="entry name" value="GIY-YIG endonuclease"/>
    <property type="match status" value="1"/>
</dbReference>
<dbReference type="SMART" id="SM00465">
    <property type="entry name" value="GIYc"/>
    <property type="match status" value="1"/>
</dbReference>
<sequence length="274" mass="32464">MHIIMDSFENKGGINLGKIGFVYIIKNKLNGRIYIGETKRDIETRFNEHRLDLINGKERNKHLLKEFSEVGSEGFEFQVIIETKEHKMCELVLIELFSRDGIGFNHRRGNHIQKVINGELEIPEEVYQKIQSYLNQNHIKGDHKIHLLSELNDIKENGFQCKADDIYNRDFKNLFLREYNINTRRVDEVRFKKAGKFEIQAQKDLYDFTFEEAEEILFSLNAKSLRSIQNHISRLRKYLEFAIQQGRSVNQMNYYKGKGKKEIASKYLNFSKLY</sequence>
<accession>A0A5D4TRR1</accession>
<reference evidence="2 3" key="1">
    <citation type="submission" date="2019-08" db="EMBL/GenBank/DDBJ databases">
        <title>Bacillus genomes from the desert of Cuatro Cienegas, Coahuila.</title>
        <authorList>
            <person name="Olmedo-Alvarez G."/>
        </authorList>
    </citation>
    <scope>NUCLEOTIDE SEQUENCE [LARGE SCALE GENOMIC DNA]</scope>
    <source>
        <strain evidence="2 3">CH87b_3T</strain>
    </source>
</reference>
<dbReference type="Pfam" id="PF22822">
    <property type="entry name" value="MrpR_N_CB"/>
    <property type="match status" value="1"/>
</dbReference>
<dbReference type="Proteomes" id="UP000324269">
    <property type="component" value="Unassembled WGS sequence"/>
</dbReference>
<dbReference type="PROSITE" id="PS50164">
    <property type="entry name" value="GIY_YIG"/>
    <property type="match status" value="1"/>
</dbReference>
<dbReference type="Pfam" id="PF01541">
    <property type="entry name" value="GIY-YIG"/>
    <property type="match status" value="1"/>
</dbReference>
<dbReference type="OrthoDB" id="2086953at2"/>